<feature type="transmembrane region" description="Helical" evidence="1">
    <location>
        <begin position="342"/>
        <end position="364"/>
    </location>
</feature>
<accession>A0A2K8MMH8</accession>
<feature type="transmembrane region" description="Helical" evidence="1">
    <location>
        <begin position="392"/>
        <end position="410"/>
    </location>
</feature>
<dbReference type="AlphaFoldDB" id="A0A2K8MMH8"/>
<proteinExistence type="predicted"/>
<dbReference type="Proteomes" id="UP000229081">
    <property type="component" value="Chromosome"/>
</dbReference>
<evidence type="ECO:0000313" key="3">
    <source>
        <dbReference type="Proteomes" id="UP000229081"/>
    </source>
</evidence>
<keyword evidence="1" id="KW-0472">Membrane</keyword>
<dbReference type="Pfam" id="PF03929">
    <property type="entry name" value="PepSY_TM"/>
    <property type="match status" value="1"/>
</dbReference>
<gene>
    <name evidence="2" type="ORF">CVN68_19290</name>
</gene>
<sequence>MATATLPAGRTGKMKTSRLWWHVHHWVGFKLALFMSFVFLTGTLAVVSNEIDWLLQPSLRVSPPGEGAEPDWEKIVAGATTHPGIKQIQGIEEPIAGAFAARVSVIWDDGRYGLLHIHPATGAVQGEAPWVGAQRVLRNMHRHLNLPVWIGVPIVCTLAFLMLVSLVSSLMVYKKWWRGFLKLPRRRDARTWWGDFHRLAGVWSLWFVTLITLTGIWYFVEQMGADAPVPRVAFSKDAPRAAHGPIEAGQRFAASLRAARAADPQLDIQSVRFPSARSPAFVFEGAKSAMLVRPRANAVWTDVASGRVLATYDGADLDLHQRISEMADPLHFGTFGGYWTKIPWFVFGGLLTSLSVSGVAIYALRIGRELKQATPFALGLGRAWHGMAKWRWLALALVLTAFIMLPALLAERAG</sequence>
<dbReference type="InterPro" id="IPR005625">
    <property type="entry name" value="PepSY-ass_TM"/>
</dbReference>
<keyword evidence="3" id="KW-1185">Reference proteome</keyword>
<evidence type="ECO:0000256" key="1">
    <source>
        <dbReference type="SAM" id="Phobius"/>
    </source>
</evidence>
<feature type="transmembrane region" description="Helical" evidence="1">
    <location>
        <begin position="148"/>
        <end position="173"/>
    </location>
</feature>
<organism evidence="2 3">
    <name type="scientific">Sphingomonas psychrotolerans</name>
    <dbReference type="NCBI Taxonomy" id="1327635"/>
    <lineage>
        <taxon>Bacteria</taxon>
        <taxon>Pseudomonadati</taxon>
        <taxon>Pseudomonadota</taxon>
        <taxon>Alphaproteobacteria</taxon>
        <taxon>Sphingomonadales</taxon>
        <taxon>Sphingomonadaceae</taxon>
        <taxon>Sphingomonas</taxon>
    </lineage>
</organism>
<feature type="transmembrane region" description="Helical" evidence="1">
    <location>
        <begin position="196"/>
        <end position="220"/>
    </location>
</feature>
<dbReference type="KEGG" id="sphc:CVN68_19290"/>
<dbReference type="OrthoDB" id="6307929at2"/>
<dbReference type="PANTHER" id="PTHR34219:SF8">
    <property type="entry name" value="PEPSY DOMAIN-CONTAINING PROTEIN"/>
    <property type="match status" value="1"/>
</dbReference>
<reference evidence="2 3" key="1">
    <citation type="submission" date="2017-11" db="EMBL/GenBank/DDBJ databases">
        <title>Complete genome sequence of Sphingomonas sp. Strain Cra20, a psychrotolerant potential plant growth promoting rhizobacteria.</title>
        <authorList>
            <person name="Luo Y."/>
        </authorList>
    </citation>
    <scope>NUCLEOTIDE SEQUENCE [LARGE SCALE GENOMIC DNA]</scope>
    <source>
        <strain evidence="2 3">Cra20</strain>
    </source>
</reference>
<evidence type="ECO:0000313" key="2">
    <source>
        <dbReference type="EMBL" id="ATY33836.1"/>
    </source>
</evidence>
<name>A0A2K8MMH8_9SPHN</name>
<feature type="transmembrane region" description="Helical" evidence="1">
    <location>
        <begin position="23"/>
        <end position="47"/>
    </location>
</feature>
<keyword evidence="1" id="KW-1133">Transmembrane helix</keyword>
<keyword evidence="1" id="KW-0812">Transmembrane</keyword>
<dbReference type="PANTHER" id="PTHR34219">
    <property type="entry name" value="IRON-REGULATED INNER MEMBRANE PROTEIN-RELATED"/>
    <property type="match status" value="1"/>
</dbReference>
<protein>
    <submittedName>
        <fullName evidence="2">PepSY domain-containing protein</fullName>
    </submittedName>
</protein>
<dbReference type="EMBL" id="CP024923">
    <property type="protein sequence ID" value="ATY33836.1"/>
    <property type="molecule type" value="Genomic_DNA"/>
</dbReference>